<evidence type="ECO:0000313" key="4">
    <source>
        <dbReference type="EMBL" id="SPJ88938.1"/>
    </source>
</evidence>
<dbReference type="SUPFAM" id="SSF57701">
    <property type="entry name" value="Zn2/Cys6 DNA-binding domain"/>
    <property type="match status" value="1"/>
</dbReference>
<dbReference type="InterPro" id="IPR007219">
    <property type="entry name" value="XnlR_reg_dom"/>
</dbReference>
<evidence type="ECO:0000259" key="3">
    <source>
        <dbReference type="SMART" id="SM00066"/>
    </source>
</evidence>
<dbReference type="InterPro" id="IPR050987">
    <property type="entry name" value="AtrR-like"/>
</dbReference>
<keyword evidence="5" id="KW-1185">Reference proteome</keyword>
<dbReference type="PANTHER" id="PTHR46910:SF18">
    <property type="entry name" value="ZN(II)2CYS6 TRANSCRIPTION FACTOR (EUROFUNG)"/>
    <property type="match status" value="1"/>
</dbReference>
<keyword evidence="1" id="KW-0479">Metal-binding</keyword>
<dbReference type="EMBL" id="ONZP01000657">
    <property type="protein sequence ID" value="SPJ88938.1"/>
    <property type="molecule type" value="Genomic_DNA"/>
</dbReference>
<dbReference type="Proteomes" id="UP001187734">
    <property type="component" value="Unassembled WGS sequence"/>
</dbReference>
<reference evidence="4" key="1">
    <citation type="submission" date="2018-03" db="EMBL/GenBank/DDBJ databases">
        <authorList>
            <person name="Guldener U."/>
        </authorList>
    </citation>
    <scope>NUCLEOTIDE SEQUENCE</scope>
</reference>
<dbReference type="SMART" id="SM00066">
    <property type="entry name" value="GAL4"/>
    <property type="match status" value="1"/>
</dbReference>
<dbReference type="InterPro" id="IPR001138">
    <property type="entry name" value="Zn2Cys6_DnaBD"/>
</dbReference>
<evidence type="ECO:0000256" key="1">
    <source>
        <dbReference type="ARBA" id="ARBA00022723"/>
    </source>
</evidence>
<dbReference type="PANTHER" id="PTHR46910">
    <property type="entry name" value="TRANSCRIPTION FACTOR PDR1"/>
    <property type="match status" value="1"/>
</dbReference>
<gene>
    <name evidence="4" type="ORF">FTOL_12833</name>
</gene>
<dbReference type="GO" id="GO:0008270">
    <property type="term" value="F:zinc ion binding"/>
    <property type="evidence" value="ECO:0007669"/>
    <property type="project" value="InterPro"/>
</dbReference>
<name>A0AAE8ML17_9HYPO</name>
<dbReference type="AlphaFoldDB" id="A0AAE8ML17"/>
<dbReference type="CDD" id="cd12148">
    <property type="entry name" value="fungal_TF_MHR"/>
    <property type="match status" value="1"/>
</dbReference>
<organism evidence="4 5">
    <name type="scientific">Fusarium torulosum</name>
    <dbReference type="NCBI Taxonomy" id="33205"/>
    <lineage>
        <taxon>Eukaryota</taxon>
        <taxon>Fungi</taxon>
        <taxon>Dikarya</taxon>
        <taxon>Ascomycota</taxon>
        <taxon>Pezizomycotina</taxon>
        <taxon>Sordariomycetes</taxon>
        <taxon>Hypocreomycetidae</taxon>
        <taxon>Hypocreales</taxon>
        <taxon>Nectriaceae</taxon>
        <taxon>Fusarium</taxon>
    </lineage>
</organism>
<dbReference type="GO" id="GO:0000981">
    <property type="term" value="F:DNA-binding transcription factor activity, RNA polymerase II-specific"/>
    <property type="evidence" value="ECO:0007669"/>
    <property type="project" value="InterPro"/>
</dbReference>
<dbReference type="GO" id="GO:0003677">
    <property type="term" value="F:DNA binding"/>
    <property type="evidence" value="ECO:0007669"/>
    <property type="project" value="InterPro"/>
</dbReference>
<dbReference type="Gene3D" id="4.10.240.10">
    <property type="entry name" value="Zn(2)-C6 fungal-type DNA-binding domain"/>
    <property type="match status" value="1"/>
</dbReference>
<dbReference type="InterPro" id="IPR036864">
    <property type="entry name" value="Zn2-C6_fun-type_DNA-bd_sf"/>
</dbReference>
<dbReference type="GO" id="GO:0006351">
    <property type="term" value="P:DNA-templated transcription"/>
    <property type="evidence" value="ECO:0007669"/>
    <property type="project" value="InterPro"/>
</dbReference>
<feature type="domain" description="Zn(2)-C6 fungal-type" evidence="3">
    <location>
        <begin position="9"/>
        <end position="60"/>
    </location>
</feature>
<proteinExistence type="predicted"/>
<evidence type="ECO:0000256" key="2">
    <source>
        <dbReference type="ARBA" id="ARBA00023242"/>
    </source>
</evidence>
<comment type="caution">
    <text evidence="4">The sequence shown here is derived from an EMBL/GenBank/DDBJ whole genome shotgun (WGS) entry which is preliminary data.</text>
</comment>
<keyword evidence="2" id="KW-0539">Nucleus</keyword>
<protein>
    <recommendedName>
        <fullName evidence="3">Zn(2)-C6 fungal-type domain-containing protein</fullName>
    </recommendedName>
</protein>
<dbReference type="Pfam" id="PF04082">
    <property type="entry name" value="Fungal_trans"/>
    <property type="match status" value="1"/>
</dbReference>
<sequence>MPSGMTKSRRITQACDFCHRRGLKCRKAENIVLNSKSPCQTCLEFGEVCTRNRRAKKRGTKHRSALLSTLSPILQSHEPSENYLAKELDPSGSVDLPPSPKILRSRKIIEELLDVYLDTVHPMFPLFCERELWVGWRDGSFPATTSDYMNLVSMCALSALHANNRALFSDEEPIPDTSTLAQTYLNKAEALVTDSAETAGEVKLIRSYGFLALVGAQSGNITLLHKYLGLFHTISSRLNFHDEANWPTNLNDCDKEVRRRLWWAMYRLEVHTSCMFGTMIRCSETQCDVGYPSGLHHPAFVPGRDGQFEDWFSGWNLTTDLYRLLEHAVMNLRFRRRNQKSIIQDYCGPDIAQVMMKLSELQDQILPQFGSVASRSSDSGRNRCGFQACNILCTIHLTRMMVSLASHQDIQAACQAAKHMMQNMNSIPHEYIRATGSPLLQQLAGVGHMLLSTAKKSTSTSLHYSTFRDTMSLIMDFLARFGELNKPAETAKERLSKEMEDFERHMDSLEINGPLEVGMPADMNMLESMVGFDTALFNGDLDDQDFTNANLLKGFGWQDST</sequence>
<evidence type="ECO:0000313" key="5">
    <source>
        <dbReference type="Proteomes" id="UP001187734"/>
    </source>
</evidence>
<dbReference type="CDD" id="cd00067">
    <property type="entry name" value="GAL4"/>
    <property type="match status" value="1"/>
</dbReference>
<accession>A0AAE8ML17</accession>